<comment type="subunit">
    <text evidence="3">The complex is composed of two ATP-binding proteins (UgpC), two transmembrane proteins (UgpA and UgpE) and a solute-binding protein (UgpB).</text>
</comment>
<evidence type="ECO:0000256" key="2">
    <source>
        <dbReference type="ARBA" id="ARBA00008520"/>
    </source>
</evidence>
<dbReference type="SUPFAM" id="SSF55383">
    <property type="entry name" value="Copper amine oxidase, domain N"/>
    <property type="match status" value="1"/>
</dbReference>
<evidence type="ECO:0000256" key="6">
    <source>
        <dbReference type="ARBA" id="ARBA00022729"/>
    </source>
</evidence>
<dbReference type="SUPFAM" id="SSF53850">
    <property type="entry name" value="Periplasmic binding protein-like II"/>
    <property type="match status" value="1"/>
</dbReference>
<name>A0A398D5C4_9BACT</name>
<comment type="caution">
    <text evidence="8">The sequence shown here is derived from an EMBL/GenBank/DDBJ whole genome shotgun (WGS) entry which is preliminary data.</text>
</comment>
<feature type="domain" description="Copper amine oxidase-like N-terminal" evidence="7">
    <location>
        <begin position="60"/>
        <end position="166"/>
    </location>
</feature>
<keyword evidence="5" id="KW-0813">Transport</keyword>
<dbReference type="GO" id="GO:0042597">
    <property type="term" value="C:periplasmic space"/>
    <property type="evidence" value="ECO:0007669"/>
    <property type="project" value="UniProtKB-SubCell"/>
</dbReference>
<dbReference type="InterPro" id="IPR006059">
    <property type="entry name" value="SBP"/>
</dbReference>
<dbReference type="PANTHER" id="PTHR43649:SF31">
    <property type="entry name" value="SN-GLYCEROL-3-PHOSPHATE-BINDING PERIPLASMIC PROTEIN UGPB"/>
    <property type="match status" value="1"/>
</dbReference>
<protein>
    <recommendedName>
        <fullName evidence="4">sn-glycerol-3-phosphate-binding periplasmic protein UgpB</fullName>
    </recommendedName>
</protein>
<comment type="similarity">
    <text evidence="2">Belongs to the bacterial solute-binding protein 1 family.</text>
</comment>
<dbReference type="EMBL" id="QXIS01000006">
    <property type="protein sequence ID" value="RIE06681.1"/>
    <property type="molecule type" value="Genomic_DNA"/>
</dbReference>
<dbReference type="Gene3D" id="3.30.457.10">
    <property type="entry name" value="Copper amine oxidase-like, N-terminal domain"/>
    <property type="match status" value="1"/>
</dbReference>
<evidence type="ECO:0000256" key="5">
    <source>
        <dbReference type="ARBA" id="ARBA00022448"/>
    </source>
</evidence>
<comment type="subcellular location">
    <subcellularLocation>
        <location evidence="1">Periplasm</location>
    </subcellularLocation>
</comment>
<dbReference type="Pfam" id="PF07833">
    <property type="entry name" value="Cu_amine_oxidN1"/>
    <property type="match status" value="1"/>
</dbReference>
<dbReference type="Proteomes" id="UP000266328">
    <property type="component" value="Unassembled WGS sequence"/>
</dbReference>
<evidence type="ECO:0000259" key="7">
    <source>
        <dbReference type="Pfam" id="PF07833"/>
    </source>
</evidence>
<keyword evidence="9" id="KW-1185">Reference proteome</keyword>
<organism evidence="8 9">
    <name type="scientific">Candidatus Cryosericum terrychapinii</name>
    <dbReference type="NCBI Taxonomy" id="2290919"/>
    <lineage>
        <taxon>Bacteria</taxon>
        <taxon>Pseudomonadati</taxon>
        <taxon>Caldisericota/Cryosericota group</taxon>
        <taxon>Candidatus Cryosericota</taxon>
        <taxon>Candidatus Cryosericia</taxon>
        <taxon>Candidatus Cryosericales</taxon>
        <taxon>Candidatus Cryosericaceae</taxon>
        <taxon>Candidatus Cryosericum</taxon>
    </lineage>
</organism>
<dbReference type="InterPro" id="IPR012854">
    <property type="entry name" value="Cu_amine_oxidase-like_N"/>
</dbReference>
<dbReference type="Pfam" id="PF13416">
    <property type="entry name" value="SBP_bac_8"/>
    <property type="match status" value="1"/>
</dbReference>
<dbReference type="Gene3D" id="3.40.190.10">
    <property type="entry name" value="Periplasmic binding protein-like II"/>
    <property type="match status" value="2"/>
</dbReference>
<dbReference type="CDD" id="cd14748">
    <property type="entry name" value="PBP2_UgpB"/>
    <property type="match status" value="1"/>
</dbReference>
<reference evidence="8 9" key="1">
    <citation type="submission" date="2018-09" db="EMBL/GenBank/DDBJ databases">
        <title>Discovery and Ecogenomic Context for Candidatus Cryosericales, a Global Caldiserica Order Active in Thawing Permafrost.</title>
        <authorList>
            <person name="Martinez M.A."/>
            <person name="Woodcroft B.J."/>
            <person name="Ignacio Espinoza J.C."/>
            <person name="Zayed A."/>
            <person name="Singleton C.M."/>
            <person name="Boyd J."/>
            <person name="Li Y.-F."/>
            <person name="Purvine S."/>
            <person name="Maughan H."/>
            <person name="Hodgkins S.B."/>
            <person name="Anderson D."/>
            <person name="Sederholm M."/>
            <person name="Temperton B."/>
            <person name="Saleska S.R."/>
            <person name="Tyson G.W."/>
            <person name="Rich V.I."/>
        </authorList>
    </citation>
    <scope>NUCLEOTIDE SEQUENCE [LARGE SCALE GENOMIC DNA]</scope>
    <source>
        <strain evidence="8 9">SMC7</strain>
    </source>
</reference>
<dbReference type="OrthoDB" id="9795467at2"/>
<accession>A0A398D5C4</accession>
<evidence type="ECO:0000256" key="3">
    <source>
        <dbReference type="ARBA" id="ARBA00011557"/>
    </source>
</evidence>
<sequence>MELNGTIQFSRGGSMLNVRRLLAVVLVLLIAFTSVLATVPSAKAETITTIEVYIGKNTGTVNGKATTLEQGALIKSGRTLVPLRFITEAMGATLVWDAVTRTANITLAGNKIALTIDKTVAKVNGYDVTLDAPAAIINSKTVVPMRFVAESMGAIIAWNATLKKVTVQFSMDWLKNKAIVPFWEAMAAALGTSLKGLTDEFNATHPSMEVQLVQMANYTTLQTKTIGAIAAKDPPLIAQAYENWAAQYATGFYLSTFDSYINGSNGLSKAEIADFFPKMWDSSKLADGKRYMMPFNKSNVVLYYNKDMFKAAGITRAPTTWQEFADDCAKLNKVDDKGDQIQWGASHTPSVDLWYGLVYAYGGRVLNDTYDQVLFANNNGVKAGTQLFADLFAKKYMHYTTAYGDQTDLGVGKAGMTFGSVAGRTYYEQAIAGKFELGEAPLPAGPAGEAAALYGTNIVMFGNAPKYTQRQKDAAWAYIKWFTSPHTQAVWAAQTGYMPARQSSLKDPVLIAAYAAKPETRAGLEQLSGSVLEPPTGGWNDARNKITTNLQNIFLGKVTVADGLKKMAQDVQAVIHK</sequence>
<evidence type="ECO:0000256" key="4">
    <source>
        <dbReference type="ARBA" id="ARBA00017470"/>
    </source>
</evidence>
<dbReference type="PANTHER" id="PTHR43649">
    <property type="entry name" value="ARABINOSE-BINDING PROTEIN-RELATED"/>
    <property type="match status" value="1"/>
</dbReference>
<dbReference type="AlphaFoldDB" id="A0A398D5C4"/>
<dbReference type="InterPro" id="IPR036582">
    <property type="entry name" value="Mao_N_sf"/>
</dbReference>
<gene>
    <name evidence="8" type="ORF">SMC7_01355</name>
</gene>
<dbReference type="InterPro" id="IPR050490">
    <property type="entry name" value="Bact_solute-bd_prot1"/>
</dbReference>
<keyword evidence="6" id="KW-0732">Signal</keyword>
<evidence type="ECO:0000256" key="1">
    <source>
        <dbReference type="ARBA" id="ARBA00004418"/>
    </source>
</evidence>
<evidence type="ECO:0000313" key="9">
    <source>
        <dbReference type="Proteomes" id="UP000266328"/>
    </source>
</evidence>
<proteinExistence type="inferred from homology"/>
<evidence type="ECO:0000313" key="8">
    <source>
        <dbReference type="EMBL" id="RIE06681.1"/>
    </source>
</evidence>